<reference evidence="1" key="2">
    <citation type="submission" date="2023-06" db="EMBL/GenBank/DDBJ databases">
        <authorList>
            <person name="Swenson N.G."/>
            <person name="Wegrzyn J.L."/>
            <person name="Mcevoy S.L."/>
        </authorList>
    </citation>
    <scope>NUCLEOTIDE SEQUENCE</scope>
    <source>
        <strain evidence="1">NS2018</strain>
        <tissue evidence="1">Leaf</tissue>
    </source>
</reference>
<protein>
    <submittedName>
        <fullName evidence="1">Uncharacterized protein</fullName>
    </submittedName>
</protein>
<name>A0AA39T2X5_ACESA</name>
<dbReference type="Proteomes" id="UP001168877">
    <property type="component" value="Unassembled WGS sequence"/>
</dbReference>
<proteinExistence type="predicted"/>
<gene>
    <name evidence="1" type="ORF">LWI29_019976</name>
</gene>
<keyword evidence="2" id="KW-1185">Reference proteome</keyword>
<dbReference type="EMBL" id="JAUESC010000003">
    <property type="protein sequence ID" value="KAK0600962.1"/>
    <property type="molecule type" value="Genomic_DNA"/>
</dbReference>
<evidence type="ECO:0000313" key="1">
    <source>
        <dbReference type="EMBL" id="KAK0600962.1"/>
    </source>
</evidence>
<evidence type="ECO:0000313" key="2">
    <source>
        <dbReference type="Proteomes" id="UP001168877"/>
    </source>
</evidence>
<comment type="caution">
    <text evidence="1">The sequence shown here is derived from an EMBL/GenBank/DDBJ whole genome shotgun (WGS) entry which is preliminary data.</text>
</comment>
<sequence length="348" mass="40283">MDWRNAGNKVIDWKQREGIMFSKIYTNLMEHGVYTQICNVIGFEGLDVIKSIFKEYIGGTAIRADIRELLKSYIYTFFGVGDIARVMLIFDTNVENPNLRYTTDGGNATNRVFDWKQMEGILFSKIGTDLIEHKVYIKICNVIEFEGLDVIKNMFEEYIGGTAIRAEVRELLKIYIYTFFGVGDIAKVMLIFDTSVENLNLRLEYLDKICVNLRKATQSNDVVIAFIRFQKWILFSKIGIYLMEHKVYIEICNVVEFEGLDVIKNMFEEYIGGTATRAKVRELLKSYIYTFFGGGDIARVMLIFDTSVENLSLRLEYLDRICVSLQKVTQCNDVVMKVIQSVRNHRIT</sequence>
<accession>A0AA39T2X5</accession>
<organism evidence="1 2">
    <name type="scientific">Acer saccharum</name>
    <name type="common">Sugar maple</name>
    <dbReference type="NCBI Taxonomy" id="4024"/>
    <lineage>
        <taxon>Eukaryota</taxon>
        <taxon>Viridiplantae</taxon>
        <taxon>Streptophyta</taxon>
        <taxon>Embryophyta</taxon>
        <taxon>Tracheophyta</taxon>
        <taxon>Spermatophyta</taxon>
        <taxon>Magnoliopsida</taxon>
        <taxon>eudicotyledons</taxon>
        <taxon>Gunneridae</taxon>
        <taxon>Pentapetalae</taxon>
        <taxon>rosids</taxon>
        <taxon>malvids</taxon>
        <taxon>Sapindales</taxon>
        <taxon>Sapindaceae</taxon>
        <taxon>Hippocastanoideae</taxon>
        <taxon>Acereae</taxon>
        <taxon>Acer</taxon>
    </lineage>
</organism>
<dbReference type="AlphaFoldDB" id="A0AA39T2X5"/>
<reference evidence="1" key="1">
    <citation type="journal article" date="2022" name="Plant J.">
        <title>Strategies of tolerance reflected in two North American maple genomes.</title>
        <authorList>
            <person name="McEvoy S.L."/>
            <person name="Sezen U.U."/>
            <person name="Trouern-Trend A."/>
            <person name="McMahon S.M."/>
            <person name="Schaberg P.G."/>
            <person name="Yang J."/>
            <person name="Wegrzyn J.L."/>
            <person name="Swenson N.G."/>
        </authorList>
    </citation>
    <scope>NUCLEOTIDE SEQUENCE</scope>
    <source>
        <strain evidence="1">NS2018</strain>
    </source>
</reference>